<keyword evidence="4" id="KW-1185">Reference proteome</keyword>
<dbReference type="GO" id="GO:0000724">
    <property type="term" value="P:double-strand break repair via homologous recombination"/>
    <property type="evidence" value="ECO:0000318"/>
    <property type="project" value="GO_Central"/>
</dbReference>
<feature type="transmembrane region" description="Helical" evidence="1">
    <location>
        <begin position="413"/>
        <end position="431"/>
    </location>
</feature>
<accession>A0A3Q7EYD7</accession>
<dbReference type="PANTHER" id="PTHR47165">
    <property type="entry name" value="OS03G0429900 PROTEIN"/>
    <property type="match status" value="1"/>
</dbReference>
<reference evidence="3" key="2">
    <citation type="submission" date="2019-01" db="UniProtKB">
        <authorList>
            <consortium name="EnsemblPlants"/>
        </authorList>
    </citation>
    <scope>IDENTIFICATION</scope>
    <source>
        <strain evidence="3">cv. Heinz 1706</strain>
    </source>
</reference>
<evidence type="ECO:0000313" key="3">
    <source>
        <dbReference type="EnsemblPlants" id="Solyc02g044000.2.1"/>
    </source>
</evidence>
<organism evidence="3">
    <name type="scientific">Solanum lycopersicum</name>
    <name type="common">Tomato</name>
    <name type="synonym">Lycopersicon esculentum</name>
    <dbReference type="NCBI Taxonomy" id="4081"/>
    <lineage>
        <taxon>Eukaryota</taxon>
        <taxon>Viridiplantae</taxon>
        <taxon>Streptophyta</taxon>
        <taxon>Embryophyta</taxon>
        <taxon>Tracheophyta</taxon>
        <taxon>Spermatophyta</taxon>
        <taxon>Magnoliopsida</taxon>
        <taxon>eudicotyledons</taxon>
        <taxon>Gunneridae</taxon>
        <taxon>Pentapetalae</taxon>
        <taxon>asterids</taxon>
        <taxon>lamiids</taxon>
        <taxon>Solanales</taxon>
        <taxon>Solanaceae</taxon>
        <taxon>Solanoideae</taxon>
        <taxon>Solaneae</taxon>
        <taxon>Solanum</taxon>
        <taxon>Solanum subgen. Lycopersicon</taxon>
    </lineage>
</organism>
<dbReference type="InterPro" id="IPR012340">
    <property type="entry name" value="NA-bd_OB-fold"/>
</dbReference>
<dbReference type="OMA" id="TIPKMME"/>
<dbReference type="Gramene" id="Solyc02g044000.2.1">
    <property type="protein sequence ID" value="Solyc02g044000.2.1"/>
    <property type="gene ID" value="Solyc02g044000.2"/>
</dbReference>
<dbReference type="GO" id="GO:0043047">
    <property type="term" value="F:single-stranded telomeric DNA binding"/>
    <property type="evidence" value="ECO:0000318"/>
    <property type="project" value="GO_Central"/>
</dbReference>
<protein>
    <recommendedName>
        <fullName evidence="2">Replication protein A 70 kDa DNA-binding subunit B/D first OB fold domain-containing protein</fullName>
    </recommendedName>
</protein>
<feature type="domain" description="Replication protein A 70 kDa DNA-binding subunit B/D first OB fold" evidence="2">
    <location>
        <begin position="14"/>
        <end position="82"/>
    </location>
</feature>
<dbReference type="GO" id="GO:0006289">
    <property type="term" value="P:nucleotide-excision repair"/>
    <property type="evidence" value="ECO:0000318"/>
    <property type="project" value="GO_Central"/>
</dbReference>
<proteinExistence type="predicted"/>
<evidence type="ECO:0000259" key="2">
    <source>
        <dbReference type="Pfam" id="PF02721"/>
    </source>
</evidence>
<dbReference type="InParanoid" id="A0A3Q7EYD7"/>
<dbReference type="Proteomes" id="UP000004994">
    <property type="component" value="Chromosome 2"/>
</dbReference>
<dbReference type="Pfam" id="PF02721">
    <property type="entry name" value="DUF223"/>
    <property type="match status" value="1"/>
</dbReference>
<dbReference type="PANTHER" id="PTHR47165:SF4">
    <property type="entry name" value="OS03G0429900 PROTEIN"/>
    <property type="match status" value="1"/>
</dbReference>
<reference evidence="3" key="1">
    <citation type="journal article" date="2012" name="Nature">
        <title>The tomato genome sequence provides insights into fleshy fruit evolution.</title>
        <authorList>
            <consortium name="Tomato Genome Consortium"/>
        </authorList>
    </citation>
    <scope>NUCLEOTIDE SEQUENCE [LARGE SCALE GENOMIC DNA]</scope>
    <source>
        <strain evidence="3">cv. Heinz 1706</strain>
    </source>
</reference>
<evidence type="ECO:0000256" key="1">
    <source>
        <dbReference type="SAM" id="Phobius"/>
    </source>
</evidence>
<dbReference type="GO" id="GO:0003684">
    <property type="term" value="F:damaged DNA binding"/>
    <property type="evidence" value="ECO:0000318"/>
    <property type="project" value="GO_Central"/>
</dbReference>
<dbReference type="GO" id="GO:0006260">
    <property type="term" value="P:DNA replication"/>
    <property type="evidence" value="ECO:0000318"/>
    <property type="project" value="GO_Central"/>
</dbReference>
<dbReference type="AlphaFoldDB" id="A0A3Q7EYD7"/>
<keyword evidence="1" id="KW-0472">Membrane</keyword>
<keyword evidence="1" id="KW-1133">Transmembrane helix</keyword>
<dbReference type="CDD" id="cd04480">
    <property type="entry name" value="RPA1_DBD_A_like"/>
    <property type="match status" value="1"/>
</dbReference>
<dbReference type="EnsemblPlants" id="Solyc02g044000.2.1">
    <property type="protein sequence ID" value="Solyc02g044000.2.1"/>
    <property type="gene ID" value="Solyc02g044000.2"/>
</dbReference>
<dbReference type="Pfam" id="PF16913">
    <property type="entry name" value="PUNUT"/>
    <property type="match status" value="1"/>
</dbReference>
<dbReference type="InterPro" id="IPR003871">
    <property type="entry name" value="RFA1B/D_OB_1st"/>
</dbReference>
<feature type="transmembrane region" description="Helical" evidence="1">
    <location>
        <begin position="451"/>
        <end position="471"/>
    </location>
</feature>
<dbReference type="SUPFAM" id="SSF50249">
    <property type="entry name" value="Nucleic acid-binding proteins"/>
    <property type="match status" value="3"/>
</dbReference>
<evidence type="ECO:0000313" key="4">
    <source>
        <dbReference type="Proteomes" id="UP000004994"/>
    </source>
</evidence>
<dbReference type="GO" id="GO:0005662">
    <property type="term" value="C:DNA replication factor A complex"/>
    <property type="evidence" value="ECO:0000318"/>
    <property type="project" value="GO_Central"/>
</dbReference>
<dbReference type="GO" id="GO:0051321">
    <property type="term" value="P:meiotic cell cycle"/>
    <property type="evidence" value="ECO:0000318"/>
    <property type="project" value="GO_Central"/>
</dbReference>
<dbReference type="Gene3D" id="2.40.50.140">
    <property type="entry name" value="Nucleic acid-binding proteins"/>
    <property type="match status" value="3"/>
</dbReference>
<name>A0A3Q7EYD7_SOLLC</name>
<sequence>MWNAINLKKNGELISMDMIFIDEKGNLMHGIIRKNQVNRFKDKLNESSVFIIKNFKVVESIGGYRPVQNSLKIIFLASTAIKNLSEDIVEIPLNGFEFINPDVIDSRVNNNIVLSDVVGCLYGIGDIESIGSKWKNRDIHILNDYLAKAKITLWEEFGEKFCPYLYSNDAGPYTVIVTSTTVKEFRGEISFSTTYASKIYVNLDIDYIRSLAPKFSTMSNEVQIIKSSNVNSLPREEEMFLNRMDIKELLEAEWSSELQYKIHLKVTDRTRDTSFILFNVVAEKLLDTSAHKLFNKLTTTNNDVHVQVQSLCGKEFVFKLRLNHYNLKEGLENFTISKLWIPDDNLEVKYKLRKEEKFMSCKDEIYQSSSSTTKHGKPEKPEDKAEKDKWINVVRETRKELSRQIPLSSLRNIATLKFICTLFGSAGYALLLSATERIFRNIMKKRTLKEVMNVVIWQSFFATCALLIGLFTSG</sequence>
<keyword evidence="1" id="KW-0812">Transmembrane</keyword>
<dbReference type="CDD" id="cd04481">
    <property type="entry name" value="RPA1_DBD_B_like"/>
    <property type="match status" value="1"/>
</dbReference>
<dbReference type="GO" id="GO:0007004">
    <property type="term" value="P:telomere maintenance via telomerase"/>
    <property type="evidence" value="ECO:0000318"/>
    <property type="project" value="GO_Central"/>
</dbReference>
<dbReference type="PaxDb" id="4081-Solyc02g044000.1.1"/>